<gene>
    <name evidence="2" type="ORF">SAMN04487947_0849</name>
</gene>
<dbReference type="RefSeq" id="WP_089804881.1">
    <property type="nucleotide sequence ID" value="NZ_FOYT01000001.1"/>
</dbReference>
<keyword evidence="1" id="KW-0472">Membrane</keyword>
<dbReference type="AlphaFoldDB" id="A0A1I6GAU7"/>
<keyword evidence="1" id="KW-1133">Transmembrane helix</keyword>
<evidence type="ECO:0000313" key="2">
    <source>
        <dbReference type="EMBL" id="SFR39342.1"/>
    </source>
</evidence>
<protein>
    <recommendedName>
        <fullName evidence="4">Flagellin N-terminal-like domain-containing protein</fullName>
    </recommendedName>
</protein>
<dbReference type="OrthoDB" id="282668at2157"/>
<name>A0A1I6GAU7_9EURY</name>
<keyword evidence="3" id="KW-1185">Reference proteome</keyword>
<proteinExistence type="predicted"/>
<sequence length="245" mass="25029">MTAEGSRSDRAQSAVVGVAILLGLTVVGVGVLTAAAGTAIQEGASTAATARVADGLDDALDAGTAAEGDATVRLAGGTIRVADRRVRVLNDSGVVWTAAAGGLVYESGDRRVSAVAGAVAVGEGNRSRLDAPPSIAPANGTLYVGVPVLNASGTDAVSARGTTVPVRLETAPTHERRLLPTDRYRVAVETAAPGAWERAFRDRNATTTRRDFDGDGTPSVVAAFPGRRTVHLVVHDVRLRMEVGA</sequence>
<dbReference type="Proteomes" id="UP000198531">
    <property type="component" value="Unassembled WGS sequence"/>
</dbReference>
<feature type="transmembrane region" description="Helical" evidence="1">
    <location>
        <begin position="12"/>
        <end position="36"/>
    </location>
</feature>
<dbReference type="Pfam" id="PF23960">
    <property type="entry name" value="DUF7289"/>
    <property type="match status" value="1"/>
</dbReference>
<keyword evidence="1" id="KW-0812">Transmembrane</keyword>
<organism evidence="2 3">
    <name type="scientific">Halogeometricum rufum</name>
    <dbReference type="NCBI Taxonomy" id="553469"/>
    <lineage>
        <taxon>Archaea</taxon>
        <taxon>Methanobacteriati</taxon>
        <taxon>Methanobacteriota</taxon>
        <taxon>Stenosarchaea group</taxon>
        <taxon>Halobacteria</taxon>
        <taxon>Halobacteriales</taxon>
        <taxon>Haloferacaceae</taxon>
        <taxon>Halogeometricum</taxon>
    </lineage>
</organism>
<dbReference type="InterPro" id="IPR055713">
    <property type="entry name" value="DUF7289"/>
</dbReference>
<evidence type="ECO:0000313" key="3">
    <source>
        <dbReference type="Proteomes" id="UP000198531"/>
    </source>
</evidence>
<dbReference type="EMBL" id="FOYT01000001">
    <property type="protein sequence ID" value="SFR39342.1"/>
    <property type="molecule type" value="Genomic_DNA"/>
</dbReference>
<evidence type="ECO:0000256" key="1">
    <source>
        <dbReference type="SAM" id="Phobius"/>
    </source>
</evidence>
<reference evidence="3" key="1">
    <citation type="submission" date="2016-10" db="EMBL/GenBank/DDBJ databases">
        <authorList>
            <person name="Varghese N."/>
            <person name="Submissions S."/>
        </authorList>
    </citation>
    <scope>NUCLEOTIDE SEQUENCE [LARGE SCALE GENOMIC DNA]</scope>
    <source>
        <strain evidence="3">CGMCC 1.7736</strain>
    </source>
</reference>
<dbReference type="STRING" id="553469.SAMN04487947_0849"/>
<accession>A0A1I6GAU7</accession>
<evidence type="ECO:0008006" key="4">
    <source>
        <dbReference type="Google" id="ProtNLM"/>
    </source>
</evidence>